<dbReference type="AlphaFoldDB" id="A0A3L7AJI6"/>
<dbReference type="SUPFAM" id="SSF101473">
    <property type="entry name" value="DhaL-like"/>
    <property type="match status" value="1"/>
</dbReference>
<dbReference type="Pfam" id="PF02734">
    <property type="entry name" value="Dak2"/>
    <property type="match status" value="1"/>
</dbReference>
<dbReference type="FunFam" id="1.25.40.340:FF:000002">
    <property type="entry name" value="Dihydroxyacetone kinase, L subunit"/>
    <property type="match status" value="1"/>
</dbReference>
<dbReference type="GO" id="GO:0004371">
    <property type="term" value="F:glycerone kinase activity"/>
    <property type="evidence" value="ECO:0007669"/>
    <property type="project" value="InterPro"/>
</dbReference>
<keyword evidence="2" id="KW-0547">Nucleotide-binding</keyword>
<evidence type="ECO:0000259" key="6">
    <source>
        <dbReference type="PROSITE" id="PS51481"/>
    </source>
</evidence>
<protein>
    <submittedName>
        <fullName evidence="7">Dihydroxyacetone kinase family protein</fullName>
    </submittedName>
</protein>
<evidence type="ECO:0000256" key="3">
    <source>
        <dbReference type="ARBA" id="ARBA00022777"/>
    </source>
</evidence>
<keyword evidence="4" id="KW-0067">ATP-binding</keyword>
<dbReference type="InterPro" id="IPR004007">
    <property type="entry name" value="DhaL_dom"/>
</dbReference>
<dbReference type="Gene3D" id="1.25.40.340">
    <property type="match status" value="1"/>
</dbReference>
<gene>
    <name evidence="7" type="ORF">D9V34_15165</name>
</gene>
<dbReference type="FunFam" id="3.40.50.10440:FF:000001">
    <property type="entry name" value="Dihydroxyacetone kinase, DhaK subunit"/>
    <property type="match status" value="1"/>
</dbReference>
<dbReference type="InterPro" id="IPR004006">
    <property type="entry name" value="DhaK_dom"/>
</dbReference>
<dbReference type="InterPro" id="IPR050861">
    <property type="entry name" value="Dihydroxyacetone_Kinase"/>
</dbReference>
<dbReference type="SUPFAM" id="SSF82549">
    <property type="entry name" value="DAK1/DegV-like"/>
    <property type="match status" value="1"/>
</dbReference>
<dbReference type="NCBIfam" id="NF011049">
    <property type="entry name" value="PRK14479.1"/>
    <property type="match status" value="1"/>
</dbReference>
<evidence type="ECO:0000259" key="5">
    <source>
        <dbReference type="PROSITE" id="PS51480"/>
    </source>
</evidence>
<dbReference type="Gene3D" id="3.40.50.10440">
    <property type="entry name" value="Dihydroxyacetone kinase, domain 1"/>
    <property type="match status" value="1"/>
</dbReference>
<dbReference type="Pfam" id="PF02733">
    <property type="entry name" value="Dak1"/>
    <property type="match status" value="1"/>
</dbReference>
<evidence type="ECO:0000313" key="7">
    <source>
        <dbReference type="EMBL" id="RLP79880.1"/>
    </source>
</evidence>
<feature type="domain" description="DhaK" evidence="6">
    <location>
        <begin position="7"/>
        <end position="327"/>
    </location>
</feature>
<reference evidence="7 8" key="1">
    <citation type="submission" date="2018-10" db="EMBL/GenBank/DDBJ databases">
        <authorList>
            <person name="Li J."/>
        </authorList>
    </citation>
    <scope>NUCLEOTIDE SEQUENCE [LARGE SCALE GENOMIC DNA]</scope>
    <source>
        <strain evidence="7 8">JCM 11654</strain>
    </source>
</reference>
<feature type="domain" description="DhaL" evidence="5">
    <location>
        <begin position="379"/>
        <end position="581"/>
    </location>
</feature>
<organism evidence="7 8">
    <name type="scientific">Mycetocola lacteus</name>
    <dbReference type="NCBI Taxonomy" id="76637"/>
    <lineage>
        <taxon>Bacteria</taxon>
        <taxon>Bacillati</taxon>
        <taxon>Actinomycetota</taxon>
        <taxon>Actinomycetes</taxon>
        <taxon>Micrococcales</taxon>
        <taxon>Microbacteriaceae</taxon>
        <taxon>Mycetocola</taxon>
    </lineage>
</organism>
<dbReference type="PANTHER" id="PTHR28629">
    <property type="entry name" value="TRIOKINASE/FMN CYCLASE"/>
    <property type="match status" value="1"/>
</dbReference>
<sequence>MAYIFNSARSFAEESTAGFVDLYSDILRAVPGGVARATRTPAGQVAVVIGGGSGHYPAFGGLVGAGLAHGAALGNVFASPSALQIYTVAKSVENGGGVLLSYGNYAGDVLNFTQAQDRLRAEGIPCETVRVTDDISSADASERERRRGVAGDLAVFRIAAAAAEAGASLAEVVALAQRANERVRTLGVAFGGATLPGAEEPLFTIPAGRMAVGMGIHGEPGIGEDDLVPAAALAALLWDRVRTEAPVGAGSRAVVLINGLGSVKHEELFVLYREIRLLAERDAITIVEPEVGELVTSFEMAGVSLSVFWVDAELEALWATPAHAPAYRKGHALVVGERVTEVEALAAVTRTGEESAVSHTLASVTQPGEASAESRALAPLAGRLIAVIADTVDEHVEELGRLDAVAGDGDHGIGMQRGSRAAADSVDAALADGAGLASLLSAAGDAWADRAGGTSGALWGTILTSVGRELGDTEVPDAARLARAVTAASDAVMRVGGAQPGDKTMVDALVALAESFAAEVASGASLEDAAVTASAHSTTVARATADLLPRMGRARPHAEKALGTPDPGAISLALIATAIARAATAQTTAIKENS</sequence>
<dbReference type="EMBL" id="RCUY01000014">
    <property type="protein sequence ID" value="RLP79880.1"/>
    <property type="molecule type" value="Genomic_DNA"/>
</dbReference>
<dbReference type="GO" id="GO:0019563">
    <property type="term" value="P:glycerol catabolic process"/>
    <property type="evidence" value="ECO:0007669"/>
    <property type="project" value="TreeGrafter"/>
</dbReference>
<dbReference type="RefSeq" id="WP_121689320.1">
    <property type="nucleotide sequence ID" value="NZ_RCUY01000014.1"/>
</dbReference>
<dbReference type="OrthoDB" id="9806345at2"/>
<dbReference type="GO" id="GO:0005524">
    <property type="term" value="F:ATP binding"/>
    <property type="evidence" value="ECO:0007669"/>
    <property type="project" value="UniProtKB-KW"/>
</dbReference>
<evidence type="ECO:0000256" key="2">
    <source>
        <dbReference type="ARBA" id="ARBA00022741"/>
    </source>
</evidence>
<comment type="caution">
    <text evidence="7">The sequence shown here is derived from an EMBL/GenBank/DDBJ whole genome shotgun (WGS) entry which is preliminary data.</text>
</comment>
<dbReference type="PANTHER" id="PTHR28629:SF4">
    <property type="entry name" value="TRIOKINASE_FMN CYCLASE"/>
    <property type="match status" value="1"/>
</dbReference>
<proteinExistence type="predicted"/>
<dbReference type="PROSITE" id="PS51481">
    <property type="entry name" value="DHAK"/>
    <property type="match status" value="1"/>
</dbReference>
<dbReference type="GO" id="GO:0005829">
    <property type="term" value="C:cytosol"/>
    <property type="evidence" value="ECO:0007669"/>
    <property type="project" value="TreeGrafter"/>
</dbReference>
<dbReference type="PROSITE" id="PS51480">
    <property type="entry name" value="DHAL"/>
    <property type="match status" value="1"/>
</dbReference>
<dbReference type="InterPro" id="IPR036117">
    <property type="entry name" value="DhaL_dom_sf"/>
</dbReference>
<name>A0A3L7AJI6_9MICO</name>
<keyword evidence="1" id="KW-0808">Transferase</keyword>
<keyword evidence="3 7" id="KW-0418">Kinase</keyword>
<dbReference type="SMART" id="SM01120">
    <property type="entry name" value="Dak2"/>
    <property type="match status" value="1"/>
</dbReference>
<keyword evidence="8" id="KW-1185">Reference proteome</keyword>
<evidence type="ECO:0000256" key="1">
    <source>
        <dbReference type="ARBA" id="ARBA00022679"/>
    </source>
</evidence>
<dbReference type="Proteomes" id="UP000269438">
    <property type="component" value="Unassembled WGS sequence"/>
</dbReference>
<accession>A0A3L7AJI6</accession>
<evidence type="ECO:0000313" key="8">
    <source>
        <dbReference type="Proteomes" id="UP000269438"/>
    </source>
</evidence>
<evidence type="ECO:0000256" key="4">
    <source>
        <dbReference type="ARBA" id="ARBA00022840"/>
    </source>
</evidence>
<dbReference type="Gene3D" id="3.30.1180.20">
    <property type="entry name" value="Dihydroxyacetone kinase, domain 2"/>
    <property type="match status" value="1"/>
</dbReference>